<dbReference type="Gene3D" id="1.10.3380.30">
    <property type="match status" value="1"/>
</dbReference>
<dbReference type="EMBL" id="MU069815">
    <property type="protein sequence ID" value="KAF5833365.1"/>
    <property type="molecule type" value="Genomic_DNA"/>
</dbReference>
<dbReference type="InterPro" id="IPR012961">
    <property type="entry name" value="Ski2/MTR4_C"/>
</dbReference>
<evidence type="ECO:0000256" key="1">
    <source>
        <dbReference type="SAM" id="MobiDB-lite"/>
    </source>
</evidence>
<protein>
    <recommendedName>
        <fullName evidence="2">ATP-dependent RNA helicase Ski2/MTR4 C-terminal domain-containing protein</fullName>
    </recommendedName>
</protein>
<reference evidence="3" key="1">
    <citation type="submission" date="2017-08" db="EMBL/GenBank/DDBJ databases">
        <authorList>
            <person name="Polle J.E."/>
            <person name="Barry K."/>
            <person name="Cushman J."/>
            <person name="Schmutz J."/>
            <person name="Tran D."/>
            <person name="Hathwaick L.T."/>
            <person name="Yim W.C."/>
            <person name="Jenkins J."/>
            <person name="Mckie-Krisberg Z.M."/>
            <person name="Prochnik S."/>
            <person name="Lindquist E."/>
            <person name="Dockter R.B."/>
            <person name="Adam C."/>
            <person name="Molina H."/>
            <person name="Bunkerborg J."/>
            <person name="Jin E."/>
            <person name="Buchheim M."/>
            <person name="Magnuson J."/>
        </authorList>
    </citation>
    <scope>NUCLEOTIDE SEQUENCE</scope>
    <source>
        <strain evidence="3">CCAP 19/18</strain>
    </source>
</reference>
<dbReference type="SMART" id="SM01142">
    <property type="entry name" value="DSHCT"/>
    <property type="match status" value="1"/>
</dbReference>
<keyword evidence="4" id="KW-1185">Reference proteome</keyword>
<evidence type="ECO:0000259" key="2">
    <source>
        <dbReference type="SMART" id="SM01142"/>
    </source>
</evidence>
<proteinExistence type="predicted"/>
<accession>A0ABQ7GFI7</accession>
<feature type="domain" description="ATP-dependent RNA helicase Ski2/MTR4 C-terminal" evidence="2">
    <location>
        <begin position="12"/>
        <end position="101"/>
    </location>
</feature>
<evidence type="ECO:0000313" key="3">
    <source>
        <dbReference type="EMBL" id="KAF5833365.1"/>
    </source>
</evidence>
<feature type="region of interest" description="Disordered" evidence="1">
    <location>
        <begin position="81"/>
        <end position="103"/>
    </location>
</feature>
<sequence length="103" mass="11020">MHSRVDTLLLICITSAVSTRDELLATELVFSGILKDLSPAEAVALISALVFQEKSDVEPELPEKLSGAWKQLREIALDTANVGGGRGTGGEEETVQQSQIVNI</sequence>
<name>A0ABQ7GFI7_DUNSA</name>
<evidence type="ECO:0000313" key="4">
    <source>
        <dbReference type="Proteomes" id="UP000815325"/>
    </source>
</evidence>
<gene>
    <name evidence="3" type="ORF">DUNSADRAFT_10368</name>
</gene>
<dbReference type="Proteomes" id="UP000815325">
    <property type="component" value="Unassembled WGS sequence"/>
</dbReference>
<dbReference type="Pfam" id="PF08148">
    <property type="entry name" value="DSHCT"/>
    <property type="match status" value="1"/>
</dbReference>
<organism evidence="3 4">
    <name type="scientific">Dunaliella salina</name>
    <name type="common">Green alga</name>
    <name type="synonym">Protococcus salinus</name>
    <dbReference type="NCBI Taxonomy" id="3046"/>
    <lineage>
        <taxon>Eukaryota</taxon>
        <taxon>Viridiplantae</taxon>
        <taxon>Chlorophyta</taxon>
        <taxon>core chlorophytes</taxon>
        <taxon>Chlorophyceae</taxon>
        <taxon>CS clade</taxon>
        <taxon>Chlamydomonadales</taxon>
        <taxon>Dunaliellaceae</taxon>
        <taxon>Dunaliella</taxon>
    </lineage>
</organism>
<comment type="caution">
    <text evidence="3">The sequence shown here is derived from an EMBL/GenBank/DDBJ whole genome shotgun (WGS) entry which is preliminary data.</text>
</comment>